<evidence type="ECO:0000256" key="3">
    <source>
        <dbReference type="ARBA" id="ARBA00022801"/>
    </source>
</evidence>
<dbReference type="PANTHER" id="PTHR43806:SF11">
    <property type="entry name" value="CEREVISIN-RELATED"/>
    <property type="match status" value="1"/>
</dbReference>
<dbReference type="PRINTS" id="PR00723">
    <property type="entry name" value="SUBTILISIN"/>
</dbReference>
<evidence type="ECO:0000256" key="6">
    <source>
        <dbReference type="SAM" id="MobiDB-lite"/>
    </source>
</evidence>
<comment type="caution">
    <text evidence="8">The sequence shown here is derived from an EMBL/GenBank/DDBJ whole genome shotgun (WGS) entry which is preliminary data.</text>
</comment>
<dbReference type="PANTHER" id="PTHR43806">
    <property type="entry name" value="PEPTIDASE S8"/>
    <property type="match status" value="1"/>
</dbReference>
<dbReference type="Proteomes" id="UP000521676">
    <property type="component" value="Unassembled WGS sequence"/>
</dbReference>
<keyword evidence="3 5" id="KW-0378">Hydrolase</keyword>
<organism evidence="8 9">
    <name type="scientific">Candidatus Chlorohelix allophototropha</name>
    <dbReference type="NCBI Taxonomy" id="3003348"/>
    <lineage>
        <taxon>Bacteria</taxon>
        <taxon>Bacillati</taxon>
        <taxon>Chloroflexota</taxon>
        <taxon>Chloroflexia</taxon>
        <taxon>Candidatus Chloroheliales</taxon>
        <taxon>Candidatus Chloroheliaceae</taxon>
        <taxon>Candidatus Chlorohelix</taxon>
    </lineage>
</organism>
<evidence type="ECO:0000256" key="5">
    <source>
        <dbReference type="PROSITE-ProRule" id="PRU01240"/>
    </source>
</evidence>
<feature type="domain" description="Peptidase S8/S53" evidence="7">
    <location>
        <begin position="181"/>
        <end position="316"/>
    </location>
</feature>
<evidence type="ECO:0000256" key="4">
    <source>
        <dbReference type="ARBA" id="ARBA00022825"/>
    </source>
</evidence>
<dbReference type="InterPro" id="IPR000209">
    <property type="entry name" value="Peptidase_S8/S53_dom"/>
</dbReference>
<feature type="active site" description="Charge relay system" evidence="5">
    <location>
        <position position="498"/>
    </location>
</feature>
<dbReference type="PROSITE" id="PS00138">
    <property type="entry name" value="SUBTILASE_SER"/>
    <property type="match status" value="1"/>
</dbReference>
<evidence type="ECO:0000313" key="9">
    <source>
        <dbReference type="Proteomes" id="UP000521676"/>
    </source>
</evidence>
<dbReference type="SUPFAM" id="SSF52743">
    <property type="entry name" value="Subtilisin-like"/>
    <property type="match status" value="1"/>
</dbReference>
<dbReference type="Gene3D" id="3.40.50.200">
    <property type="entry name" value="Peptidase S8/S53 domain"/>
    <property type="match status" value="2"/>
</dbReference>
<dbReference type="GO" id="GO:0006508">
    <property type="term" value="P:proteolysis"/>
    <property type="evidence" value="ECO:0007669"/>
    <property type="project" value="UniProtKB-KW"/>
</dbReference>
<evidence type="ECO:0000313" key="8">
    <source>
        <dbReference type="EMBL" id="NWJ45418.1"/>
    </source>
</evidence>
<feature type="compositionally biased region" description="Polar residues" evidence="6">
    <location>
        <begin position="373"/>
        <end position="384"/>
    </location>
</feature>
<name>A0A8T7LTQ3_9CHLR</name>
<gene>
    <name evidence="8" type="ORF">HXX08_06015</name>
</gene>
<feature type="domain" description="Peptidase S8/S53" evidence="7">
    <location>
        <begin position="435"/>
        <end position="545"/>
    </location>
</feature>
<dbReference type="AlphaFoldDB" id="A0A8T7LTQ3"/>
<feature type="active site" description="Charge relay system" evidence="5">
    <location>
        <position position="226"/>
    </location>
</feature>
<dbReference type="Pfam" id="PF00082">
    <property type="entry name" value="Peptidase_S8"/>
    <property type="match status" value="2"/>
</dbReference>
<evidence type="ECO:0000256" key="2">
    <source>
        <dbReference type="ARBA" id="ARBA00022670"/>
    </source>
</evidence>
<reference evidence="8 9" key="1">
    <citation type="submission" date="2020-06" db="EMBL/GenBank/DDBJ databases">
        <title>Anoxygenic phototrophic Chloroflexota member uses a Type I reaction center.</title>
        <authorList>
            <person name="Tsuji J.M."/>
            <person name="Shaw N.A."/>
            <person name="Nagashima S."/>
            <person name="Venkiteswaran J."/>
            <person name="Schiff S.L."/>
            <person name="Hanada S."/>
            <person name="Tank M."/>
            <person name="Neufeld J.D."/>
        </authorList>
    </citation>
    <scope>NUCLEOTIDE SEQUENCE [LARGE SCALE GENOMIC DNA]</scope>
    <source>
        <strain evidence="8">L227-S17</strain>
    </source>
</reference>
<accession>A0A8T7LTQ3</accession>
<dbReference type="PROSITE" id="PS51892">
    <property type="entry name" value="SUBTILASE"/>
    <property type="match status" value="1"/>
</dbReference>
<dbReference type="InterPro" id="IPR023828">
    <property type="entry name" value="Peptidase_S8_Ser-AS"/>
</dbReference>
<sequence>MILKGTVIKHGLPPVLCLIWVLLANLLLLACGTEPTPAPHPVIIDSKTDTMLSDLLLKYNTGGLDAARQFAHDSGLLDEQDRVRFELTLDSSTNLPTVKQKLEQMGAIVTASYEHYLSIRVSLPELVKRSGQQDFWNDLGSLSAVRDLKVILHPPTADIFAPQEGLKATGAEVWQQAGYNGKGVKVGIIDSGFAGFRDYFGNGLPPSNQVTFQSFVYGEGEGSGKHGVSVSEIINSYAPEAQLYLAAIEDEIGFAKAVNWLMENRVQIIQVSLAWGGLWPSDGSSLLSSKLTEARNAGALPVVSAGNYGRAHYAGNFKPDTNGFNRFGSTEGAITLKFTATSDNCWVSLRWDENWDAPSTNLDLYILDENKQPKGSSRNLQGDGSNKPPVELAPFHAEPNRTYYIQVRNAGKGGEGVHFNLYAYNASFEEYDPSGSLAAPGDAKGAITVGAVSWRDNTLEPYSSRGPTQDGRKKPELVAPTGVTLRSVGQNQVFSGTSAAAPQVAGIAAVILSAAPALNANQLETYLHRNIQPFKSEDPNATGWGEAHFGAIEALQGGVAELLGAEVAGPVVNDNFTDYRGGLPDNYQAYYGTLPDGTTAYFVRVGKPNELNWSVYSNRIYREFKIDFTAGFSNAVKEDGYFYGVLFWQRSATAYYLFCVSGNAFAVLERNGDSWREIVPWTASNMFNINSGNLRFSLEATAGYLKIKAQGMGLISVPLQNPTLGGNMGFVTGKFGGTAAITGGIFNQPLAMFSDLAITPLSSQ</sequence>
<feature type="region of interest" description="Disordered" evidence="6">
    <location>
        <begin position="373"/>
        <end position="393"/>
    </location>
</feature>
<keyword evidence="2 5" id="KW-0645">Protease</keyword>
<dbReference type="EMBL" id="JACATZ010000001">
    <property type="protein sequence ID" value="NWJ45418.1"/>
    <property type="molecule type" value="Genomic_DNA"/>
</dbReference>
<feature type="active site" description="Charge relay system" evidence="5">
    <location>
        <position position="190"/>
    </location>
</feature>
<dbReference type="InterPro" id="IPR050131">
    <property type="entry name" value="Peptidase_S8_subtilisin-like"/>
</dbReference>
<dbReference type="InterPro" id="IPR036852">
    <property type="entry name" value="Peptidase_S8/S53_dom_sf"/>
</dbReference>
<comment type="similarity">
    <text evidence="1 5">Belongs to the peptidase S8 family.</text>
</comment>
<evidence type="ECO:0000256" key="1">
    <source>
        <dbReference type="ARBA" id="ARBA00011073"/>
    </source>
</evidence>
<dbReference type="GO" id="GO:0004252">
    <property type="term" value="F:serine-type endopeptidase activity"/>
    <property type="evidence" value="ECO:0007669"/>
    <property type="project" value="UniProtKB-UniRule"/>
</dbReference>
<dbReference type="InterPro" id="IPR015500">
    <property type="entry name" value="Peptidase_S8_subtilisin-rel"/>
</dbReference>
<proteinExistence type="inferred from homology"/>
<protein>
    <submittedName>
        <fullName evidence="8">S8 family serine peptidase</fullName>
    </submittedName>
</protein>
<dbReference type="PROSITE" id="PS51257">
    <property type="entry name" value="PROKAR_LIPOPROTEIN"/>
    <property type="match status" value="1"/>
</dbReference>
<evidence type="ECO:0000259" key="7">
    <source>
        <dbReference type="Pfam" id="PF00082"/>
    </source>
</evidence>
<keyword evidence="4 5" id="KW-0720">Serine protease</keyword>